<keyword evidence="4 7" id="KW-0812">Transmembrane</keyword>
<feature type="transmembrane region" description="Helical" evidence="7">
    <location>
        <begin position="195"/>
        <end position="214"/>
    </location>
</feature>
<dbReference type="PANTHER" id="PTHR30269:SF37">
    <property type="entry name" value="MEMBRANE TRANSPORTER PROTEIN"/>
    <property type="match status" value="1"/>
</dbReference>
<keyword evidence="3" id="KW-1003">Cell membrane</keyword>
<feature type="transmembrane region" description="Helical" evidence="7">
    <location>
        <begin position="166"/>
        <end position="189"/>
    </location>
</feature>
<dbReference type="PANTHER" id="PTHR30269">
    <property type="entry name" value="TRANSMEMBRANE PROTEIN YFCA"/>
    <property type="match status" value="1"/>
</dbReference>
<dbReference type="EMBL" id="LAZR01046828">
    <property type="protein sequence ID" value="KKK95629.1"/>
    <property type="molecule type" value="Genomic_DNA"/>
</dbReference>
<evidence type="ECO:0000256" key="2">
    <source>
        <dbReference type="ARBA" id="ARBA00022448"/>
    </source>
</evidence>
<comment type="subcellular location">
    <subcellularLocation>
        <location evidence="1">Cell membrane</location>
        <topology evidence="1">Multi-pass membrane protein</topology>
    </subcellularLocation>
</comment>
<dbReference type="GO" id="GO:0005886">
    <property type="term" value="C:plasma membrane"/>
    <property type="evidence" value="ECO:0007669"/>
    <property type="project" value="UniProtKB-SubCell"/>
</dbReference>
<name>A0A0F9BZ44_9ZZZZ</name>
<feature type="transmembrane region" description="Helical" evidence="7">
    <location>
        <begin position="45"/>
        <end position="65"/>
    </location>
</feature>
<dbReference type="InterPro" id="IPR002781">
    <property type="entry name" value="TM_pro_TauE-like"/>
</dbReference>
<proteinExistence type="predicted"/>
<feature type="transmembrane region" description="Helical" evidence="7">
    <location>
        <begin position="101"/>
        <end position="120"/>
    </location>
</feature>
<feature type="transmembrane region" description="Helical" evidence="7">
    <location>
        <begin position="71"/>
        <end position="89"/>
    </location>
</feature>
<evidence type="ECO:0000256" key="4">
    <source>
        <dbReference type="ARBA" id="ARBA00022692"/>
    </source>
</evidence>
<dbReference type="InterPro" id="IPR052017">
    <property type="entry name" value="TSUP"/>
</dbReference>
<evidence type="ECO:0000313" key="8">
    <source>
        <dbReference type="EMBL" id="KKK95629.1"/>
    </source>
</evidence>
<evidence type="ECO:0000256" key="6">
    <source>
        <dbReference type="ARBA" id="ARBA00023136"/>
    </source>
</evidence>
<keyword evidence="2" id="KW-0813">Transport</keyword>
<evidence type="ECO:0000256" key="1">
    <source>
        <dbReference type="ARBA" id="ARBA00004651"/>
    </source>
</evidence>
<keyword evidence="6 7" id="KW-0472">Membrane</keyword>
<evidence type="ECO:0000256" key="5">
    <source>
        <dbReference type="ARBA" id="ARBA00022989"/>
    </source>
</evidence>
<sequence>FGLVALAMLSAVMNLPDASVAVAPVSLGINVIILWRLWRHFRWARVWPMIAGCLAGVPVGVGFLTRAEQTVLNYVLAGLLIAAGVQAIVPHLNRRRWHPWLLGLPCGLLSGALAGAFNTGGPPAVAFVSAQNFDRFRYSATLQVALGVGVTCRIVLLAAKGMFTRPLLAVSLGGVVFAVVGAALGLLILKRIPNRTLRLATAVLLLLLGVWRLVG</sequence>
<accession>A0A0F9BZ44</accession>
<gene>
    <name evidence="8" type="ORF">LCGC14_2670890</name>
</gene>
<feature type="transmembrane region" description="Helical" evidence="7">
    <location>
        <begin position="20"/>
        <end position="38"/>
    </location>
</feature>
<evidence type="ECO:0008006" key="9">
    <source>
        <dbReference type="Google" id="ProtNLM"/>
    </source>
</evidence>
<comment type="caution">
    <text evidence="8">The sequence shown here is derived from an EMBL/GenBank/DDBJ whole genome shotgun (WGS) entry which is preliminary data.</text>
</comment>
<dbReference type="Pfam" id="PF01925">
    <property type="entry name" value="TauE"/>
    <property type="match status" value="1"/>
</dbReference>
<evidence type="ECO:0000256" key="3">
    <source>
        <dbReference type="ARBA" id="ARBA00022475"/>
    </source>
</evidence>
<feature type="non-terminal residue" evidence="8">
    <location>
        <position position="1"/>
    </location>
</feature>
<protein>
    <recommendedName>
        <fullName evidence="9">Membrane transporter protein</fullName>
    </recommendedName>
</protein>
<reference evidence="8" key="1">
    <citation type="journal article" date="2015" name="Nature">
        <title>Complex archaea that bridge the gap between prokaryotes and eukaryotes.</title>
        <authorList>
            <person name="Spang A."/>
            <person name="Saw J.H."/>
            <person name="Jorgensen S.L."/>
            <person name="Zaremba-Niedzwiedzka K."/>
            <person name="Martijn J."/>
            <person name="Lind A.E."/>
            <person name="van Eijk R."/>
            <person name="Schleper C."/>
            <person name="Guy L."/>
            <person name="Ettema T.J."/>
        </authorList>
    </citation>
    <scope>NUCLEOTIDE SEQUENCE</scope>
</reference>
<evidence type="ECO:0000256" key="7">
    <source>
        <dbReference type="SAM" id="Phobius"/>
    </source>
</evidence>
<keyword evidence="5 7" id="KW-1133">Transmembrane helix</keyword>
<dbReference type="AlphaFoldDB" id="A0A0F9BZ44"/>
<organism evidence="8">
    <name type="scientific">marine sediment metagenome</name>
    <dbReference type="NCBI Taxonomy" id="412755"/>
    <lineage>
        <taxon>unclassified sequences</taxon>
        <taxon>metagenomes</taxon>
        <taxon>ecological metagenomes</taxon>
    </lineage>
</organism>